<reference evidence="2" key="1">
    <citation type="submission" date="2015-10" db="EMBL/GenBank/DDBJ databases">
        <authorList>
            <person name="Gilbert D.G."/>
        </authorList>
    </citation>
    <scope>NUCLEOTIDE SEQUENCE</scope>
</reference>
<keyword evidence="1" id="KW-0808">Transferase</keyword>
<dbReference type="GO" id="GO:0008410">
    <property type="term" value="F:CoA-transferase activity"/>
    <property type="evidence" value="ECO:0007669"/>
    <property type="project" value="TreeGrafter"/>
</dbReference>
<dbReference type="EMBL" id="CZRL01000106">
    <property type="protein sequence ID" value="CUS54925.1"/>
    <property type="molecule type" value="Genomic_DNA"/>
</dbReference>
<gene>
    <name evidence="2" type="ORF">MGWOODY_XGa1915</name>
</gene>
<dbReference type="SUPFAM" id="SSF89796">
    <property type="entry name" value="CoA-transferase family III (CaiB/BaiF)"/>
    <property type="match status" value="1"/>
</dbReference>
<dbReference type="PANTHER" id="PTHR48207:SF4">
    <property type="entry name" value="BLL6097 PROTEIN"/>
    <property type="match status" value="1"/>
</dbReference>
<dbReference type="InterPro" id="IPR050483">
    <property type="entry name" value="CoA-transferase_III_domain"/>
</dbReference>
<dbReference type="InterPro" id="IPR023606">
    <property type="entry name" value="CoA-Trfase_III_dom_1_sf"/>
</dbReference>
<dbReference type="PANTHER" id="PTHR48207">
    <property type="entry name" value="SUCCINATE--HYDROXYMETHYLGLUTARATE COA-TRANSFERASE"/>
    <property type="match status" value="1"/>
</dbReference>
<dbReference type="InterPro" id="IPR044855">
    <property type="entry name" value="CoA-Trfase_III_dom3_sf"/>
</dbReference>
<evidence type="ECO:0000256" key="1">
    <source>
        <dbReference type="ARBA" id="ARBA00022679"/>
    </source>
</evidence>
<protein>
    <submittedName>
        <fullName evidence="2">CAIB/BAIF family protein</fullName>
    </submittedName>
</protein>
<evidence type="ECO:0000313" key="2">
    <source>
        <dbReference type="EMBL" id="CUS54925.1"/>
    </source>
</evidence>
<dbReference type="AlphaFoldDB" id="A0A160TUH4"/>
<dbReference type="Gene3D" id="3.40.50.10540">
    <property type="entry name" value="Crotonobetainyl-coa:carnitine coa-transferase, domain 1"/>
    <property type="match status" value="1"/>
</dbReference>
<name>A0A160TUH4_9ZZZZ</name>
<dbReference type="Pfam" id="PF02515">
    <property type="entry name" value="CoA_transf_3"/>
    <property type="match status" value="1"/>
</dbReference>
<dbReference type="Gene3D" id="3.30.1540.10">
    <property type="entry name" value="formyl-coa transferase, domain 3"/>
    <property type="match status" value="1"/>
</dbReference>
<accession>A0A160TUH4</accession>
<dbReference type="InterPro" id="IPR003673">
    <property type="entry name" value="CoA-Trfase_fam_III"/>
</dbReference>
<organism evidence="2">
    <name type="scientific">hydrothermal vent metagenome</name>
    <dbReference type="NCBI Taxonomy" id="652676"/>
    <lineage>
        <taxon>unclassified sequences</taxon>
        <taxon>metagenomes</taxon>
        <taxon>ecological metagenomes</taxon>
    </lineage>
</organism>
<proteinExistence type="predicted"/>
<sequence length="414" mass="44643">MKTGYGPLNGIRVVDFTHAMAGPTCALMLADMGAEVIKIERAPFEADEARNASDPYSINGVSATYMILNRNKKTLPLDLKSPEGSAVAKKVLLDADVVLENFRPGVLERLGLSYENICQFNPQIIYGAISGFGRTGPYKVRAGFDLIAQGMSGIMSVTGEGPGRRPVKPGVPMTDITAGILLAMGICAALRHREVTGEGQMVDTSLFEAGIVQTYWHSAIAFATGLAPEPLGSGHPLNAPYQALQTEDGWITVGAANGPTWKRFAEIVDPDMLEDPRFCTNEARMENLKVLEQHLNNKLSARTTEAWLDLLEQAGVPAGPINTIVQMHDDPQALAREMVVTQSHPDAGPVKTLGLPVKFSQTPGGPKQPASRYGEHTRSILRDVGYTDEEISTFIRSGVTVADEQSPESNSDRT</sequence>